<evidence type="ECO:0000313" key="3">
    <source>
        <dbReference type="EMBL" id="CAD7241558.1"/>
    </source>
</evidence>
<keyword evidence="4" id="KW-1185">Reference proteome</keyword>
<proteinExistence type="predicted"/>
<evidence type="ECO:0000256" key="1">
    <source>
        <dbReference type="SAM" id="Coils"/>
    </source>
</evidence>
<feature type="coiled-coil region" evidence="1">
    <location>
        <begin position="49"/>
        <end position="76"/>
    </location>
</feature>
<gene>
    <name evidence="3" type="ORF">DSTB1V02_LOCUS1546</name>
</gene>
<reference evidence="3" key="1">
    <citation type="submission" date="2020-11" db="EMBL/GenBank/DDBJ databases">
        <authorList>
            <person name="Tran Van P."/>
        </authorList>
    </citation>
    <scope>NUCLEOTIDE SEQUENCE</scope>
</reference>
<evidence type="ECO:0000313" key="4">
    <source>
        <dbReference type="Proteomes" id="UP000677054"/>
    </source>
</evidence>
<organism evidence="3">
    <name type="scientific">Darwinula stevensoni</name>
    <dbReference type="NCBI Taxonomy" id="69355"/>
    <lineage>
        <taxon>Eukaryota</taxon>
        <taxon>Metazoa</taxon>
        <taxon>Ecdysozoa</taxon>
        <taxon>Arthropoda</taxon>
        <taxon>Crustacea</taxon>
        <taxon>Oligostraca</taxon>
        <taxon>Ostracoda</taxon>
        <taxon>Podocopa</taxon>
        <taxon>Podocopida</taxon>
        <taxon>Darwinulocopina</taxon>
        <taxon>Darwinuloidea</taxon>
        <taxon>Darwinulidae</taxon>
        <taxon>Darwinula</taxon>
    </lineage>
</organism>
<feature type="region of interest" description="Disordered" evidence="2">
    <location>
        <begin position="282"/>
        <end position="442"/>
    </location>
</feature>
<feature type="compositionally biased region" description="Basic and acidic residues" evidence="2">
    <location>
        <begin position="300"/>
        <end position="310"/>
    </location>
</feature>
<feature type="compositionally biased region" description="Basic residues" evidence="2">
    <location>
        <begin position="424"/>
        <end position="442"/>
    </location>
</feature>
<feature type="coiled-coil region" evidence="1">
    <location>
        <begin position="119"/>
        <end position="192"/>
    </location>
</feature>
<keyword evidence="1" id="KW-0175">Coiled coil</keyword>
<sequence>MRFSEEKIIMEDVIDPFDSLDAMIKQEDLQKFVLFKTHYRKYMEVYLAYEELLCKLGECEEELEALRAADREAGEELEFIRCQLREREDDIFASDEKVTQLECELEEERAYACCLQEQLDRAKEEKESLLTENRTLRHEKNELNLRCQLLKSKSSDDTMTRSAERRRLQKGLEDLTRERDEWKSQWMDLREKVKGMEEMWRGSPGEGFRAVVRAGIGHLTSCPRSRSQCRFCNRVWSQSHLSSSSDSSSPASMDSDAKERLSGWLSTTYKALCQAMTELASDPEVQVQTPSPCDSSSHSDSSKDDSGFEDKLEEEPPQPETLSVPKPILRPTSKPEESEAKEPKPKTRRRWSMGSSKKTSHSQMHRIPFGEPLPRCPLVQHETDLDLGDTSSDEGCPAPKPPMPSTEAKEEENVEKGGFGSMRRLLHRMSARMKKRKKRPEK</sequence>
<name>A0A7R9A3J2_9CRUS</name>
<accession>A0A7R9A3J2</accession>
<dbReference type="OrthoDB" id="6816312at2759"/>
<evidence type="ECO:0000256" key="2">
    <source>
        <dbReference type="SAM" id="MobiDB-lite"/>
    </source>
</evidence>
<dbReference type="AlphaFoldDB" id="A0A7R9A3J2"/>
<feature type="compositionally biased region" description="Basic and acidic residues" evidence="2">
    <location>
        <begin position="333"/>
        <end position="345"/>
    </location>
</feature>
<dbReference type="Proteomes" id="UP000677054">
    <property type="component" value="Unassembled WGS sequence"/>
</dbReference>
<protein>
    <submittedName>
        <fullName evidence="3">Uncharacterized protein</fullName>
    </submittedName>
</protein>
<dbReference type="EMBL" id="LR899665">
    <property type="protein sequence ID" value="CAD7241558.1"/>
    <property type="molecule type" value="Genomic_DNA"/>
</dbReference>
<dbReference type="EMBL" id="CAJPEV010000148">
    <property type="protein sequence ID" value="CAG0881395.1"/>
    <property type="molecule type" value="Genomic_DNA"/>
</dbReference>